<reference evidence="2 3" key="1">
    <citation type="journal article" date="2015" name="Genome Announc.">
        <title>Draft genome sequence of a Halorubrum H3 strain isolated from the burlinskoye salt lake (Altai Krai, Russia).</title>
        <authorList>
            <person name="Rozanov A.S."/>
            <person name="Bryanskaya A.V."/>
            <person name="Malup T.K."/>
            <person name="Kotenko A.V."/>
            <person name="Peltek S.E."/>
        </authorList>
    </citation>
    <scope>NUCLEOTIDE SEQUENCE [LARGE SCALE GENOMIC DNA]</scope>
    <source>
        <strain evidence="2 3">H3</strain>
    </source>
</reference>
<dbReference type="Gene3D" id="3.40.720.10">
    <property type="entry name" value="Alkaline Phosphatase, subunit A"/>
    <property type="match status" value="1"/>
</dbReference>
<feature type="region of interest" description="Disordered" evidence="1">
    <location>
        <begin position="281"/>
        <end position="300"/>
    </location>
</feature>
<name>A0A081EXB5_9EURY</name>
<organism evidence="2 3">
    <name type="scientific">Halorubrum saccharovorum</name>
    <dbReference type="NCBI Taxonomy" id="2248"/>
    <lineage>
        <taxon>Archaea</taxon>
        <taxon>Methanobacteriati</taxon>
        <taxon>Methanobacteriota</taxon>
        <taxon>Stenosarchaea group</taxon>
        <taxon>Halobacteria</taxon>
        <taxon>Halobacteriales</taxon>
        <taxon>Haloferacaceae</taxon>
        <taxon>Halorubrum</taxon>
    </lineage>
</organism>
<evidence type="ECO:0008006" key="4">
    <source>
        <dbReference type="Google" id="ProtNLM"/>
    </source>
</evidence>
<evidence type="ECO:0000313" key="2">
    <source>
        <dbReference type="EMBL" id="KDS92053.1"/>
    </source>
</evidence>
<dbReference type="OrthoDB" id="100846at2157"/>
<evidence type="ECO:0000313" key="3">
    <source>
        <dbReference type="Proteomes" id="UP000053331"/>
    </source>
</evidence>
<dbReference type="RefSeq" id="WP_050023384.1">
    <property type="nucleotide sequence ID" value="NZ_JNFH02000005.1"/>
</dbReference>
<protein>
    <recommendedName>
        <fullName evidence="4">Sulfatase N-terminal domain-containing protein</fullName>
    </recommendedName>
</protein>
<dbReference type="SUPFAM" id="SSF53649">
    <property type="entry name" value="Alkaline phosphatase-like"/>
    <property type="match status" value="1"/>
</dbReference>
<accession>A0A081EXB5</accession>
<comment type="caution">
    <text evidence="2">The sequence shown here is derived from an EMBL/GenBank/DDBJ whole genome shotgun (WGS) entry which is preliminary data.</text>
</comment>
<sequence length="312" mass="35829">MGLTTRIRRNPRLLLKGIRDVPAAFAELNRLYHTKRSGPEYNRDGIDVFAEDWDNLIILDACRFDYFDESTVFDGPVERRVSRGSTSREFITGNFGNRKLHDVVYVSGNRWFLELREFLNAEIHAYRDVERDFRVDRLDDSKSDVGYVPYPETVLESAIEAAEEFPDKRLIIHLMQPHKPYLGPKSDLFTYDGGLRSTMAASGDVDIDTLRQAYRDTLEITLDRVESALDSLDGRTVITADHGELLGERLRPIPVRWYGHKEGVYVPELVDVPWQVVKEGPRREISADPPEQMPDVDEETVEDTLRALGYVP</sequence>
<keyword evidence="3" id="KW-1185">Reference proteome</keyword>
<dbReference type="AlphaFoldDB" id="A0A081EXB5"/>
<dbReference type="EMBL" id="JNFH02000005">
    <property type="protein sequence ID" value="KDS92053.1"/>
    <property type="molecule type" value="Genomic_DNA"/>
</dbReference>
<evidence type="ECO:0000256" key="1">
    <source>
        <dbReference type="SAM" id="MobiDB-lite"/>
    </source>
</evidence>
<gene>
    <name evidence="2" type="ORF">FK85_08955</name>
</gene>
<proteinExistence type="predicted"/>
<dbReference type="InterPro" id="IPR017850">
    <property type="entry name" value="Alkaline_phosphatase_core_sf"/>
</dbReference>
<dbReference type="Proteomes" id="UP000053331">
    <property type="component" value="Unassembled WGS sequence"/>
</dbReference>